<dbReference type="OMA" id="ERLRYMD"/>
<dbReference type="InterPro" id="IPR036322">
    <property type="entry name" value="WD40_repeat_dom_sf"/>
</dbReference>
<feature type="repeat" description="WD" evidence="3">
    <location>
        <begin position="317"/>
        <end position="358"/>
    </location>
</feature>
<dbReference type="PROSITE" id="PS50294">
    <property type="entry name" value="WD_REPEATS_REGION"/>
    <property type="match status" value="4"/>
</dbReference>
<dbReference type="AlphaFoldDB" id="A0A1U7LWV3"/>
<feature type="repeat" description="WD" evidence="3">
    <location>
        <begin position="533"/>
        <end position="555"/>
    </location>
</feature>
<dbReference type="SUPFAM" id="SSF50978">
    <property type="entry name" value="WD40 repeat-like"/>
    <property type="match status" value="1"/>
</dbReference>
<dbReference type="Proteomes" id="UP000186594">
    <property type="component" value="Unassembled WGS sequence"/>
</dbReference>
<organism evidence="4 5">
    <name type="scientific">Neolecta irregularis (strain DAH-3)</name>
    <dbReference type="NCBI Taxonomy" id="1198029"/>
    <lineage>
        <taxon>Eukaryota</taxon>
        <taxon>Fungi</taxon>
        <taxon>Dikarya</taxon>
        <taxon>Ascomycota</taxon>
        <taxon>Taphrinomycotina</taxon>
        <taxon>Neolectales</taxon>
        <taxon>Neolectaceae</taxon>
        <taxon>Neolecta</taxon>
    </lineage>
</organism>
<dbReference type="PROSITE" id="PS50082">
    <property type="entry name" value="WD_REPEATS_2"/>
    <property type="match status" value="5"/>
</dbReference>
<evidence type="ECO:0000256" key="2">
    <source>
        <dbReference type="ARBA" id="ARBA00022737"/>
    </source>
</evidence>
<comment type="caution">
    <text evidence="4">The sequence shown here is derived from an EMBL/GenBank/DDBJ whole genome shotgun (WGS) entry which is preliminary data.</text>
</comment>
<reference evidence="4 5" key="1">
    <citation type="submission" date="2016-04" db="EMBL/GenBank/DDBJ databases">
        <title>Evolutionary innovation and constraint leading to complex multicellularity in the Ascomycota.</title>
        <authorList>
            <person name="Cisse O."/>
            <person name="Nguyen A."/>
            <person name="Hewitt D.A."/>
            <person name="Jedd G."/>
            <person name="Stajich J.E."/>
        </authorList>
    </citation>
    <scope>NUCLEOTIDE SEQUENCE [LARGE SCALE GENOMIC DNA]</scope>
    <source>
        <strain evidence="4 5">DAH-3</strain>
    </source>
</reference>
<dbReference type="PANTHER" id="PTHR19879">
    <property type="entry name" value="TRANSCRIPTION INITIATION FACTOR TFIID"/>
    <property type="match status" value="1"/>
</dbReference>
<dbReference type="InterPro" id="IPR020472">
    <property type="entry name" value="WD40_PAC1"/>
</dbReference>
<name>A0A1U7LWV3_NEOID</name>
<feature type="repeat" description="WD" evidence="3">
    <location>
        <begin position="448"/>
        <end position="487"/>
    </location>
</feature>
<feature type="repeat" description="WD" evidence="3">
    <location>
        <begin position="359"/>
        <end position="392"/>
    </location>
</feature>
<dbReference type="SMART" id="SM00320">
    <property type="entry name" value="WD40"/>
    <property type="match status" value="6"/>
</dbReference>
<dbReference type="STRING" id="1198029.A0A1U7LWV3"/>
<dbReference type="EMBL" id="LXFE01000122">
    <property type="protein sequence ID" value="OLL27099.1"/>
    <property type="molecule type" value="Genomic_DNA"/>
</dbReference>
<dbReference type="PRINTS" id="PR00320">
    <property type="entry name" value="GPROTEINBRPT"/>
</dbReference>
<feature type="repeat" description="WD" evidence="3">
    <location>
        <begin position="556"/>
        <end position="595"/>
    </location>
</feature>
<dbReference type="CDD" id="cd22881">
    <property type="entry name" value="Mdv1_N"/>
    <property type="match status" value="1"/>
</dbReference>
<evidence type="ECO:0000256" key="3">
    <source>
        <dbReference type="PROSITE-ProRule" id="PRU00221"/>
    </source>
</evidence>
<dbReference type="InterPro" id="IPR001680">
    <property type="entry name" value="WD40_rpt"/>
</dbReference>
<dbReference type="PROSITE" id="PS00678">
    <property type="entry name" value="WD_REPEATS_1"/>
    <property type="match status" value="4"/>
</dbReference>
<dbReference type="OrthoDB" id="496at2759"/>
<gene>
    <name evidence="4" type="ORF">NEOLI_000812</name>
</gene>
<protein>
    <submittedName>
        <fullName evidence="4">Mitochondrial division protein 1</fullName>
    </submittedName>
</protein>
<dbReference type="InterPro" id="IPR019775">
    <property type="entry name" value="WD40_repeat_CS"/>
</dbReference>
<dbReference type="PANTHER" id="PTHR19879:SF9">
    <property type="entry name" value="TRANSCRIPTION INITIATION FACTOR TFIID SUBUNIT 5"/>
    <property type="match status" value="1"/>
</dbReference>
<evidence type="ECO:0000256" key="1">
    <source>
        <dbReference type="ARBA" id="ARBA00022574"/>
    </source>
</evidence>
<proteinExistence type="predicted"/>
<evidence type="ECO:0000313" key="5">
    <source>
        <dbReference type="Proteomes" id="UP000186594"/>
    </source>
</evidence>
<evidence type="ECO:0000313" key="4">
    <source>
        <dbReference type="EMBL" id="OLL27099.1"/>
    </source>
</evidence>
<dbReference type="CDD" id="cd00200">
    <property type="entry name" value="WD40"/>
    <property type="match status" value="1"/>
</dbReference>
<dbReference type="Gene3D" id="6.10.280.220">
    <property type="match status" value="1"/>
</dbReference>
<dbReference type="InterPro" id="IPR015943">
    <property type="entry name" value="WD40/YVTN_repeat-like_dom_sf"/>
</dbReference>
<sequence>MSAHNRSELIASMLDDNNPVNLTAEKATTAVKFGLSFLGQTVSSQTSAWLAPISKKIAPKVYHEHMAQIAPQLKRPGIQKRMLSASSPTELIRSTLSPSDINFRAITYLPDDLLFDIPDVDDLQYSLLDGFKATFPEIKELKKYRSPKSRSSMGKLLNEAQDLQSPNANGQSRHSEITKFYKEKDHISHDLHVAGVRKALVLSEIKDVDAKLNVLTALRNSALERLAKFETAENEFETQLRDIEMRIADAQELEELEKIEVETGISLESANSTMGFMSDSIYCKSNSSKARKRRALRRKSAPVLHEHSKAGSKLNSWKTHEDSIIAIDFDSPFGYMVTSSMDDTVRVWNLSAGRCIGQLEGHKASVRALQMEDSFIVTGSADASIRLWDISSMDIGPVAPPSAIHNLINKSDSAFEEDSSSVTSGHSSYLSYNASRSASTQDCCLYEFKSHVDEVTAIHFHKDTLVSGSSDKTIRQWDISTGRCVQTLDVLWAAAQSSAGPLGEDRIGQIGFGAGRRVESPFVAALQCYDAALASGTADGMVRLWDLRSGQIHRTLAGHTGPITCLQFDEIHMITGSLDKSIRIWDLRMGTIYDAFTYDQGVESLHFDSRRVVSATGTDVVRVYDRSDGRHWMVGPGIEKEEGAPSIVAIDCVRCKEGYMIEGRRDGNVGAWVVG</sequence>
<keyword evidence="5" id="KW-1185">Reference proteome</keyword>
<dbReference type="Gene3D" id="2.130.10.10">
    <property type="entry name" value="YVTN repeat-like/Quinoprotein amine dehydrogenase"/>
    <property type="match status" value="2"/>
</dbReference>
<keyword evidence="2" id="KW-0677">Repeat</keyword>
<dbReference type="Pfam" id="PF00400">
    <property type="entry name" value="WD40"/>
    <property type="match status" value="4"/>
</dbReference>
<keyword evidence="1 3" id="KW-0853">WD repeat</keyword>
<accession>A0A1U7LWV3</accession>